<protein>
    <submittedName>
        <fullName evidence="3">Uncharacterized protein</fullName>
    </submittedName>
</protein>
<dbReference type="EMBL" id="JABFUD020000023">
    <property type="protein sequence ID" value="KAI5061583.1"/>
    <property type="molecule type" value="Genomic_DNA"/>
</dbReference>
<proteinExistence type="predicted"/>
<evidence type="ECO:0000256" key="2">
    <source>
        <dbReference type="SAM" id="SignalP"/>
    </source>
</evidence>
<comment type="caution">
    <text evidence="3">The sequence shown here is derived from an EMBL/GenBank/DDBJ whole genome shotgun (WGS) entry which is preliminary data.</text>
</comment>
<feature type="compositionally biased region" description="Gly residues" evidence="1">
    <location>
        <begin position="165"/>
        <end position="175"/>
    </location>
</feature>
<feature type="region of interest" description="Disordered" evidence="1">
    <location>
        <begin position="149"/>
        <end position="175"/>
    </location>
</feature>
<organism evidence="3 4">
    <name type="scientific">Adiantum capillus-veneris</name>
    <name type="common">Maidenhair fern</name>
    <dbReference type="NCBI Taxonomy" id="13818"/>
    <lineage>
        <taxon>Eukaryota</taxon>
        <taxon>Viridiplantae</taxon>
        <taxon>Streptophyta</taxon>
        <taxon>Embryophyta</taxon>
        <taxon>Tracheophyta</taxon>
        <taxon>Polypodiopsida</taxon>
        <taxon>Polypodiidae</taxon>
        <taxon>Polypodiales</taxon>
        <taxon>Pteridineae</taxon>
        <taxon>Pteridaceae</taxon>
        <taxon>Vittarioideae</taxon>
        <taxon>Adiantum</taxon>
    </lineage>
</organism>
<dbReference type="Proteomes" id="UP000886520">
    <property type="component" value="Chromosome 23"/>
</dbReference>
<feature type="chain" id="PRO_5038757064" evidence="2">
    <location>
        <begin position="18"/>
        <end position="175"/>
    </location>
</feature>
<evidence type="ECO:0000256" key="1">
    <source>
        <dbReference type="SAM" id="MobiDB-lite"/>
    </source>
</evidence>
<accession>A0A9D4Z3Z0</accession>
<evidence type="ECO:0000313" key="4">
    <source>
        <dbReference type="Proteomes" id="UP000886520"/>
    </source>
</evidence>
<evidence type="ECO:0000313" key="3">
    <source>
        <dbReference type="EMBL" id="KAI5061583.1"/>
    </source>
</evidence>
<name>A0A9D4Z3Z0_ADICA</name>
<gene>
    <name evidence="3" type="ORF">GOP47_0024088</name>
</gene>
<keyword evidence="2" id="KW-0732">Signal</keyword>
<reference evidence="3" key="1">
    <citation type="submission" date="2021-01" db="EMBL/GenBank/DDBJ databases">
        <title>Adiantum capillus-veneris genome.</title>
        <authorList>
            <person name="Fang Y."/>
            <person name="Liao Q."/>
        </authorList>
    </citation>
    <scope>NUCLEOTIDE SEQUENCE</scope>
    <source>
        <strain evidence="3">H3</strain>
        <tissue evidence="3">Leaf</tissue>
    </source>
</reference>
<feature type="signal peptide" evidence="2">
    <location>
        <begin position="1"/>
        <end position="17"/>
    </location>
</feature>
<keyword evidence="4" id="KW-1185">Reference proteome</keyword>
<sequence>MQLLLARAVLHMWAVDAGGGIRTPVERITHGAYKRIVVCVEDPGDGGGVVVVIVPEGKGESIVITEKLGEDALVEVEVPAMEGEEEPAFMDLEEEGGRVELVVGGVAVGTVDICLVGERAGVVGGKGLHEGVGAGKDGGVGGGSVVGGAADAQRRGGRGAKEAGLVGGGGRAAVE</sequence>
<dbReference type="AlphaFoldDB" id="A0A9D4Z3Z0"/>